<dbReference type="Proteomes" id="UP001162480">
    <property type="component" value="Chromosome 8"/>
</dbReference>
<dbReference type="AlphaFoldDB" id="A0AA36F6X4"/>
<evidence type="ECO:0000256" key="1">
    <source>
        <dbReference type="SAM" id="Phobius"/>
    </source>
</evidence>
<protein>
    <submittedName>
        <fullName evidence="2">Uncharacterized protein</fullName>
    </submittedName>
</protein>
<reference evidence="2" key="1">
    <citation type="submission" date="2023-08" db="EMBL/GenBank/DDBJ databases">
        <authorList>
            <person name="Alioto T."/>
            <person name="Alioto T."/>
            <person name="Gomez Garrido J."/>
        </authorList>
    </citation>
    <scope>NUCLEOTIDE SEQUENCE</scope>
</reference>
<keyword evidence="3" id="KW-1185">Reference proteome</keyword>
<evidence type="ECO:0000313" key="3">
    <source>
        <dbReference type="Proteomes" id="UP001162480"/>
    </source>
</evidence>
<keyword evidence="1" id="KW-1133">Transmembrane helix</keyword>
<proteinExistence type="predicted"/>
<gene>
    <name evidence="2" type="ORF">OCTVUL_1B013887</name>
</gene>
<accession>A0AA36F6X4</accession>
<feature type="transmembrane region" description="Helical" evidence="1">
    <location>
        <begin position="43"/>
        <end position="61"/>
    </location>
</feature>
<dbReference type="EMBL" id="OX597821">
    <property type="protein sequence ID" value="CAI9726455.1"/>
    <property type="molecule type" value="Genomic_DNA"/>
</dbReference>
<keyword evidence="1" id="KW-0812">Transmembrane</keyword>
<sequence>MYICAASVSGAVSVGTGAAAGVHVIGGGAGVSTVTAGVDNGAVVVVVIIFDGGAIIDVIKFSLQILIMLSQVFIWFFNFVIVSCHLILLCNFAGNIDGISQ</sequence>
<feature type="transmembrane region" description="Helical" evidence="1">
    <location>
        <begin position="73"/>
        <end position="94"/>
    </location>
</feature>
<keyword evidence="1" id="KW-0472">Membrane</keyword>
<evidence type="ECO:0000313" key="2">
    <source>
        <dbReference type="EMBL" id="CAI9726455.1"/>
    </source>
</evidence>
<name>A0AA36F6X4_OCTVU</name>
<organism evidence="2 3">
    <name type="scientific">Octopus vulgaris</name>
    <name type="common">Common octopus</name>
    <dbReference type="NCBI Taxonomy" id="6645"/>
    <lineage>
        <taxon>Eukaryota</taxon>
        <taxon>Metazoa</taxon>
        <taxon>Spiralia</taxon>
        <taxon>Lophotrochozoa</taxon>
        <taxon>Mollusca</taxon>
        <taxon>Cephalopoda</taxon>
        <taxon>Coleoidea</taxon>
        <taxon>Octopodiformes</taxon>
        <taxon>Octopoda</taxon>
        <taxon>Incirrata</taxon>
        <taxon>Octopodidae</taxon>
        <taxon>Octopus</taxon>
    </lineage>
</organism>